<evidence type="ECO:0000313" key="1">
    <source>
        <dbReference type="EMBL" id="CAD7013080.1"/>
    </source>
</evidence>
<keyword evidence="2" id="KW-1185">Reference proteome</keyword>
<comment type="caution">
    <text evidence="1">The sequence shown here is derived from an EMBL/GenBank/DDBJ whole genome shotgun (WGS) entry which is preliminary data.</text>
</comment>
<name>A0A811VCP6_CERCA</name>
<accession>A0A811VCP6</accession>
<dbReference type="Proteomes" id="UP000606786">
    <property type="component" value="Unassembled WGS sequence"/>
</dbReference>
<dbReference type="AlphaFoldDB" id="A0A811VCP6"/>
<proteinExistence type="predicted"/>
<organism evidence="1 2">
    <name type="scientific">Ceratitis capitata</name>
    <name type="common">Mediterranean fruit fly</name>
    <name type="synonym">Tephritis capitata</name>
    <dbReference type="NCBI Taxonomy" id="7213"/>
    <lineage>
        <taxon>Eukaryota</taxon>
        <taxon>Metazoa</taxon>
        <taxon>Ecdysozoa</taxon>
        <taxon>Arthropoda</taxon>
        <taxon>Hexapoda</taxon>
        <taxon>Insecta</taxon>
        <taxon>Pterygota</taxon>
        <taxon>Neoptera</taxon>
        <taxon>Endopterygota</taxon>
        <taxon>Diptera</taxon>
        <taxon>Brachycera</taxon>
        <taxon>Muscomorpha</taxon>
        <taxon>Tephritoidea</taxon>
        <taxon>Tephritidae</taxon>
        <taxon>Ceratitis</taxon>
        <taxon>Ceratitis</taxon>
    </lineage>
</organism>
<gene>
    <name evidence="1" type="ORF">CCAP1982_LOCUS21157</name>
</gene>
<evidence type="ECO:0000313" key="2">
    <source>
        <dbReference type="Proteomes" id="UP000606786"/>
    </source>
</evidence>
<protein>
    <submittedName>
        <fullName evidence="1">(Mediterranean fruit fly) hypothetical protein</fullName>
    </submittedName>
</protein>
<dbReference type="EMBL" id="CAJHJT010000056">
    <property type="protein sequence ID" value="CAD7013080.1"/>
    <property type="molecule type" value="Genomic_DNA"/>
</dbReference>
<sequence>LYTHFMSINKYILLYIRDDDKMVKVFSRTKENCVAIVPELFASKILELRSHYFTTTCLSAQTIFSPYSESMTCMNLVSAQPFGYTAI</sequence>
<feature type="non-terminal residue" evidence="1">
    <location>
        <position position="87"/>
    </location>
</feature>
<reference evidence="1" key="1">
    <citation type="submission" date="2020-11" db="EMBL/GenBank/DDBJ databases">
        <authorList>
            <person name="Whitehead M."/>
        </authorList>
    </citation>
    <scope>NUCLEOTIDE SEQUENCE</scope>
    <source>
        <strain evidence="1">EGII</strain>
    </source>
</reference>